<dbReference type="Proteomes" id="UP001456344">
    <property type="component" value="Chromosome"/>
</dbReference>
<sequence length="183" mass="18821">MTTKSRFRFLAVLIPALAFTITACSSEKPGNATPATSPITSPSSSHGNGSENVFGDLKACDLLEPTTTPKGFDPPVVETAESDNGCAAQKRRYASVSIYLVPEAGIDQLSPGQGTKIPTKVGGREAVEIPGDSGTEACTVAIAVTPTARMTASTSLNEGTNEEACALARELAVAAEPKLPRVG</sequence>
<name>A0ACD5BA34_9PSEU</name>
<proteinExistence type="predicted"/>
<organism evidence="1 2">
    <name type="scientific">Amycolatopsis coloradensis</name>
    <dbReference type="NCBI Taxonomy" id="76021"/>
    <lineage>
        <taxon>Bacteria</taxon>
        <taxon>Bacillati</taxon>
        <taxon>Actinomycetota</taxon>
        <taxon>Actinomycetes</taxon>
        <taxon>Pseudonocardiales</taxon>
        <taxon>Pseudonocardiaceae</taxon>
        <taxon>Amycolatopsis</taxon>
    </lineage>
</organism>
<evidence type="ECO:0000313" key="1">
    <source>
        <dbReference type="EMBL" id="WYW16133.1"/>
    </source>
</evidence>
<keyword evidence="2" id="KW-1185">Reference proteome</keyword>
<dbReference type="EMBL" id="CP150484">
    <property type="protein sequence ID" value="WYW16133.1"/>
    <property type="molecule type" value="Genomic_DNA"/>
</dbReference>
<accession>A0ACD5BA34</accession>
<reference evidence="1" key="1">
    <citation type="submission" date="2023-10" db="EMBL/GenBank/DDBJ databases">
        <title>Whole genome sequencing of actinobacterial strain Amycolatopsis sp. (BCA-696) identifies the underlying plant growth-promoting genes.</title>
        <authorList>
            <person name="Gandham P."/>
            <person name="Vadla N."/>
            <person name="Saji A."/>
            <person name="Srinivas V."/>
            <person name="Ruperao P."/>
            <person name="Selvanayagam S."/>
            <person name="Saxena R.K."/>
            <person name="Rathore A."/>
            <person name="Gopalakrishnan S."/>
            <person name="Thakur V."/>
        </authorList>
    </citation>
    <scope>NUCLEOTIDE SEQUENCE</scope>
    <source>
        <strain evidence="1">BCA-696</strain>
    </source>
</reference>
<gene>
    <name evidence="1" type="ORF">LCL61_11280</name>
</gene>
<protein>
    <submittedName>
        <fullName evidence="1">DUF3558 family protein</fullName>
    </submittedName>
</protein>
<evidence type="ECO:0000313" key="2">
    <source>
        <dbReference type="Proteomes" id="UP001456344"/>
    </source>
</evidence>